<dbReference type="Pfam" id="PF13456">
    <property type="entry name" value="RVT_3"/>
    <property type="match status" value="1"/>
</dbReference>
<reference evidence="2 3" key="1">
    <citation type="journal article" date="2006" name="Science">
        <title>Phytophthora genome sequences uncover evolutionary origins and mechanisms of pathogenesis.</title>
        <authorList>
            <person name="Tyler B.M."/>
            <person name="Tripathy S."/>
            <person name="Zhang X."/>
            <person name="Dehal P."/>
            <person name="Jiang R.H."/>
            <person name="Aerts A."/>
            <person name="Arredondo F.D."/>
            <person name="Baxter L."/>
            <person name="Bensasson D."/>
            <person name="Beynon J.L."/>
            <person name="Chapman J."/>
            <person name="Damasceno C.M."/>
            <person name="Dorrance A.E."/>
            <person name="Dou D."/>
            <person name="Dickerman A.W."/>
            <person name="Dubchak I.L."/>
            <person name="Garbelotto M."/>
            <person name="Gijzen M."/>
            <person name="Gordon S.G."/>
            <person name="Govers F."/>
            <person name="Grunwald N.J."/>
            <person name="Huang W."/>
            <person name="Ivors K.L."/>
            <person name="Jones R.W."/>
            <person name="Kamoun S."/>
            <person name="Krampis K."/>
            <person name="Lamour K.H."/>
            <person name="Lee M.K."/>
            <person name="McDonald W.H."/>
            <person name="Medina M."/>
            <person name="Meijer H.J."/>
            <person name="Nordberg E.K."/>
            <person name="Maclean D.J."/>
            <person name="Ospina-Giraldo M.D."/>
            <person name="Morris P.F."/>
            <person name="Phuntumart V."/>
            <person name="Putnam N.H."/>
            <person name="Rash S."/>
            <person name="Rose J.K."/>
            <person name="Sakihama Y."/>
            <person name="Salamov A.A."/>
            <person name="Savidor A."/>
            <person name="Scheuring C.F."/>
            <person name="Smith B.M."/>
            <person name="Sobral B.W."/>
            <person name="Terry A."/>
            <person name="Torto-Alalibo T.A."/>
            <person name="Win J."/>
            <person name="Xu Z."/>
            <person name="Zhang H."/>
            <person name="Grigoriev I.V."/>
            <person name="Rokhsar D.S."/>
            <person name="Boore J.L."/>
        </authorList>
    </citation>
    <scope>NUCLEOTIDE SEQUENCE [LARGE SCALE GENOMIC DNA]</scope>
    <source>
        <strain evidence="2 3">P6497</strain>
    </source>
</reference>
<evidence type="ECO:0000313" key="2">
    <source>
        <dbReference type="EMBL" id="EGZ12560.1"/>
    </source>
</evidence>
<keyword evidence="3" id="KW-1185">Reference proteome</keyword>
<dbReference type="KEGG" id="psoj:PHYSODRAFT_373097"/>
<dbReference type="Proteomes" id="UP000002640">
    <property type="component" value="Unassembled WGS sequence"/>
</dbReference>
<accession>G4ZXE4</accession>
<proteinExistence type="predicted"/>
<dbReference type="GO" id="GO:0003676">
    <property type="term" value="F:nucleic acid binding"/>
    <property type="evidence" value="ECO:0007669"/>
    <property type="project" value="InterPro"/>
</dbReference>
<dbReference type="InterPro" id="IPR036397">
    <property type="entry name" value="RNaseH_sf"/>
</dbReference>
<dbReference type="EMBL" id="JH159157">
    <property type="protein sequence ID" value="EGZ12560.1"/>
    <property type="molecule type" value="Genomic_DNA"/>
</dbReference>
<organism evidence="2 3">
    <name type="scientific">Phytophthora sojae (strain P6497)</name>
    <name type="common">Soybean stem and root rot agent</name>
    <name type="synonym">Phytophthora megasperma f. sp. glycines</name>
    <dbReference type="NCBI Taxonomy" id="1094619"/>
    <lineage>
        <taxon>Eukaryota</taxon>
        <taxon>Sar</taxon>
        <taxon>Stramenopiles</taxon>
        <taxon>Oomycota</taxon>
        <taxon>Peronosporomycetes</taxon>
        <taxon>Peronosporales</taxon>
        <taxon>Peronosporaceae</taxon>
        <taxon>Phytophthora</taxon>
    </lineage>
</organism>
<dbReference type="InParanoid" id="G4ZXE4"/>
<feature type="non-terminal residue" evidence="2">
    <location>
        <position position="1"/>
    </location>
</feature>
<sequence>VSYALKTTNNIAEYRGLLNRLRYAARCKLLGVHVVEHTIRKRKTPRAKHLQGLYTQCRLLADRLMMSSWSHRLRHFNKTADGLANLAMDTKKSTQVTAADVAS</sequence>
<feature type="domain" description="RNase H type-1" evidence="1">
    <location>
        <begin position="6"/>
        <end position="87"/>
    </location>
</feature>
<dbReference type="Gene3D" id="3.30.420.10">
    <property type="entry name" value="Ribonuclease H-like superfamily/Ribonuclease H"/>
    <property type="match status" value="1"/>
</dbReference>
<dbReference type="AlphaFoldDB" id="G4ZXE4"/>
<dbReference type="GO" id="GO:0004523">
    <property type="term" value="F:RNA-DNA hybrid ribonuclease activity"/>
    <property type="evidence" value="ECO:0007669"/>
    <property type="project" value="InterPro"/>
</dbReference>
<dbReference type="GeneID" id="20650410"/>
<evidence type="ECO:0000259" key="1">
    <source>
        <dbReference type="Pfam" id="PF13456"/>
    </source>
</evidence>
<name>G4ZXE4_PHYSP</name>
<feature type="non-terminal residue" evidence="2">
    <location>
        <position position="103"/>
    </location>
</feature>
<dbReference type="InterPro" id="IPR002156">
    <property type="entry name" value="RNaseH_domain"/>
</dbReference>
<dbReference type="SUPFAM" id="SSF53098">
    <property type="entry name" value="Ribonuclease H-like"/>
    <property type="match status" value="1"/>
</dbReference>
<evidence type="ECO:0000313" key="3">
    <source>
        <dbReference type="Proteomes" id="UP000002640"/>
    </source>
</evidence>
<dbReference type="SMR" id="G4ZXE4"/>
<dbReference type="RefSeq" id="XP_009532893.1">
    <property type="nucleotide sequence ID" value="XM_009534598.1"/>
</dbReference>
<gene>
    <name evidence="2" type="ORF">PHYSODRAFT_373097</name>
</gene>
<dbReference type="InterPro" id="IPR012337">
    <property type="entry name" value="RNaseH-like_sf"/>
</dbReference>
<protein>
    <recommendedName>
        <fullName evidence="1">RNase H type-1 domain-containing protein</fullName>
    </recommendedName>
</protein>